<organism evidence="4 5">
    <name type="scientific">Pirellulimonas nuda</name>
    <dbReference type="NCBI Taxonomy" id="2528009"/>
    <lineage>
        <taxon>Bacteria</taxon>
        <taxon>Pseudomonadati</taxon>
        <taxon>Planctomycetota</taxon>
        <taxon>Planctomycetia</taxon>
        <taxon>Pirellulales</taxon>
        <taxon>Lacipirellulaceae</taxon>
        <taxon>Pirellulimonas</taxon>
    </lineage>
</organism>
<gene>
    <name evidence="4" type="primary">rihA</name>
    <name evidence="4" type="ORF">Pla175_10180</name>
</gene>
<dbReference type="PANTHER" id="PTHR12304">
    <property type="entry name" value="INOSINE-URIDINE PREFERRING NUCLEOSIDE HYDROLASE"/>
    <property type="match status" value="1"/>
</dbReference>
<dbReference type="GO" id="GO:0005829">
    <property type="term" value="C:cytosol"/>
    <property type="evidence" value="ECO:0007669"/>
    <property type="project" value="TreeGrafter"/>
</dbReference>
<evidence type="ECO:0000256" key="1">
    <source>
        <dbReference type="ARBA" id="ARBA00022801"/>
    </source>
</evidence>
<sequence length="307" mass="32924">MPRKVILDMDPGVDDALGLCVALASNELEVVAVTATGGNVLPALATRNVQAIIENLDPQRWPRIGAATAEQPLRTDGRDLHGSDGLGGAEFQVAELANRHASIKVISDEIRQAPGEVTVVCSGPLSNLAAVLQREPDIAQAIGQVIVVGGAVACGGNITPAAEFNIYCDAESARDVLRSRITKTLLPLDVTRQLSMRFDLLDLVKQGDGRTARLLDRILPGYYRAYRHRMGMEGIFVHDAVGVVMAMHPELFTTEPMSGDVETAGDLTYGATVFDRRSKPDSQPNMEVVTEMDVAAVRDCLLRGVKG</sequence>
<dbReference type="EC" id="3.2.-.-" evidence="4"/>
<evidence type="ECO:0000313" key="5">
    <source>
        <dbReference type="Proteomes" id="UP000317429"/>
    </source>
</evidence>
<keyword evidence="2 4" id="KW-0326">Glycosidase</keyword>
<reference evidence="4 5" key="1">
    <citation type="submission" date="2019-02" db="EMBL/GenBank/DDBJ databases">
        <title>Deep-cultivation of Planctomycetes and their phenomic and genomic characterization uncovers novel biology.</title>
        <authorList>
            <person name="Wiegand S."/>
            <person name="Jogler M."/>
            <person name="Boedeker C."/>
            <person name="Pinto D."/>
            <person name="Vollmers J."/>
            <person name="Rivas-Marin E."/>
            <person name="Kohn T."/>
            <person name="Peeters S.H."/>
            <person name="Heuer A."/>
            <person name="Rast P."/>
            <person name="Oberbeckmann S."/>
            <person name="Bunk B."/>
            <person name="Jeske O."/>
            <person name="Meyerdierks A."/>
            <person name="Storesund J.E."/>
            <person name="Kallscheuer N."/>
            <person name="Luecker S."/>
            <person name="Lage O.M."/>
            <person name="Pohl T."/>
            <person name="Merkel B.J."/>
            <person name="Hornburger P."/>
            <person name="Mueller R.-W."/>
            <person name="Bruemmer F."/>
            <person name="Labrenz M."/>
            <person name="Spormann A.M."/>
            <person name="Op den Camp H."/>
            <person name="Overmann J."/>
            <person name="Amann R."/>
            <person name="Jetten M.S.M."/>
            <person name="Mascher T."/>
            <person name="Medema M.H."/>
            <person name="Devos D.P."/>
            <person name="Kaster A.-K."/>
            <person name="Ovreas L."/>
            <person name="Rohde M."/>
            <person name="Galperin M.Y."/>
            <person name="Jogler C."/>
        </authorList>
    </citation>
    <scope>NUCLEOTIDE SEQUENCE [LARGE SCALE GENOMIC DNA]</scope>
    <source>
        <strain evidence="4 5">Pla175</strain>
    </source>
</reference>
<dbReference type="PANTHER" id="PTHR12304:SF4">
    <property type="entry name" value="URIDINE NUCLEOSIDASE"/>
    <property type="match status" value="1"/>
</dbReference>
<evidence type="ECO:0000259" key="3">
    <source>
        <dbReference type="Pfam" id="PF01156"/>
    </source>
</evidence>
<dbReference type="Gene3D" id="3.90.245.10">
    <property type="entry name" value="Ribonucleoside hydrolase-like"/>
    <property type="match status" value="1"/>
</dbReference>
<dbReference type="Pfam" id="PF01156">
    <property type="entry name" value="IU_nuc_hydro"/>
    <property type="match status" value="1"/>
</dbReference>
<dbReference type="InterPro" id="IPR023186">
    <property type="entry name" value="IUNH"/>
</dbReference>
<evidence type="ECO:0000256" key="2">
    <source>
        <dbReference type="ARBA" id="ARBA00023295"/>
    </source>
</evidence>
<dbReference type="InterPro" id="IPR036452">
    <property type="entry name" value="Ribo_hydro-like"/>
</dbReference>
<protein>
    <submittedName>
        <fullName evidence="4">Pyrimidine-specific ribonucleoside hydrolase RihA</fullName>
        <ecNumber evidence="4">3.2.-.-</ecNumber>
    </submittedName>
</protein>
<dbReference type="SUPFAM" id="SSF53590">
    <property type="entry name" value="Nucleoside hydrolase"/>
    <property type="match status" value="1"/>
</dbReference>
<dbReference type="EMBL" id="CP036291">
    <property type="protein sequence ID" value="QDU87652.1"/>
    <property type="molecule type" value="Genomic_DNA"/>
</dbReference>
<feature type="domain" description="Inosine/uridine-preferring nucleoside hydrolase" evidence="3">
    <location>
        <begin position="5"/>
        <end position="298"/>
    </location>
</feature>
<dbReference type="AlphaFoldDB" id="A0A518D839"/>
<dbReference type="Proteomes" id="UP000317429">
    <property type="component" value="Chromosome"/>
</dbReference>
<keyword evidence="1 4" id="KW-0378">Hydrolase</keyword>
<dbReference type="KEGG" id="pnd:Pla175_10180"/>
<dbReference type="GO" id="GO:0006152">
    <property type="term" value="P:purine nucleoside catabolic process"/>
    <property type="evidence" value="ECO:0007669"/>
    <property type="project" value="TreeGrafter"/>
</dbReference>
<accession>A0A518D839</accession>
<dbReference type="GO" id="GO:0008477">
    <property type="term" value="F:purine nucleosidase activity"/>
    <property type="evidence" value="ECO:0007669"/>
    <property type="project" value="TreeGrafter"/>
</dbReference>
<dbReference type="OrthoDB" id="9797882at2"/>
<dbReference type="InterPro" id="IPR001910">
    <property type="entry name" value="Inosine/uridine_hydrolase_dom"/>
</dbReference>
<keyword evidence="5" id="KW-1185">Reference proteome</keyword>
<name>A0A518D839_9BACT</name>
<proteinExistence type="predicted"/>
<evidence type="ECO:0000313" key="4">
    <source>
        <dbReference type="EMBL" id="QDU87652.1"/>
    </source>
</evidence>
<dbReference type="RefSeq" id="WP_145281736.1">
    <property type="nucleotide sequence ID" value="NZ_CP036291.1"/>
</dbReference>